<keyword evidence="10" id="KW-1185">Reference proteome</keyword>
<reference evidence="7" key="3">
    <citation type="submission" date="2023-11" db="EMBL/GenBank/DDBJ databases">
        <authorList>
            <person name="Beijen E."/>
            <person name="Ohm R.A."/>
        </authorList>
    </citation>
    <scope>NUCLEOTIDE SEQUENCE</scope>
    <source>
        <strain evidence="7">CBS 150709</strain>
    </source>
</reference>
<dbReference type="InterPro" id="IPR016135">
    <property type="entry name" value="UBQ-conjugating_enzyme/RWD"/>
</dbReference>
<evidence type="ECO:0000313" key="9">
    <source>
        <dbReference type="Proteomes" id="UP000245956"/>
    </source>
</evidence>
<proteinExistence type="inferred from homology"/>
<feature type="compositionally biased region" description="Basic residues" evidence="5">
    <location>
        <begin position="49"/>
        <end position="61"/>
    </location>
</feature>
<feature type="domain" description="UBC core" evidence="6">
    <location>
        <begin position="134"/>
        <end position="295"/>
    </location>
</feature>
<evidence type="ECO:0000256" key="1">
    <source>
        <dbReference type="ARBA" id="ARBA00022679"/>
    </source>
</evidence>
<dbReference type="PANTHER" id="PTHR24068">
    <property type="entry name" value="UBIQUITIN-CONJUGATING ENZYME E2"/>
    <property type="match status" value="1"/>
</dbReference>
<feature type="compositionally biased region" description="Basic residues" evidence="5">
    <location>
        <begin position="14"/>
        <end position="38"/>
    </location>
</feature>
<keyword evidence="4" id="KW-0547">Nucleotide-binding</keyword>
<reference evidence="8" key="1">
    <citation type="submission" date="2015-05" db="EMBL/GenBank/DDBJ databases">
        <authorList>
            <person name="Wang D.B."/>
            <person name="Wang M."/>
        </authorList>
    </citation>
    <scope>NUCLEOTIDE SEQUENCE</scope>
    <source>
        <strain evidence="8">36-1</strain>
    </source>
</reference>
<comment type="similarity">
    <text evidence="4">Belongs to the ubiquitin-conjugating enzyme family.</text>
</comment>
<dbReference type="GO" id="GO:0005524">
    <property type="term" value="F:ATP binding"/>
    <property type="evidence" value="ECO:0007669"/>
    <property type="project" value="UniProtKB-UniRule"/>
</dbReference>
<feature type="region of interest" description="Disordered" evidence="5">
    <location>
        <begin position="1"/>
        <end position="73"/>
    </location>
</feature>
<dbReference type="InterPro" id="IPR023313">
    <property type="entry name" value="UBQ-conjugating_AS"/>
</dbReference>
<dbReference type="Gene3D" id="3.10.110.10">
    <property type="entry name" value="Ubiquitin Conjugating Enzyme"/>
    <property type="match status" value="1"/>
</dbReference>
<evidence type="ECO:0000256" key="2">
    <source>
        <dbReference type="ARBA" id="ARBA00022786"/>
    </source>
</evidence>
<name>A0A2U3E6L5_PURLI</name>
<keyword evidence="1" id="KW-0808">Transferase</keyword>
<dbReference type="AlphaFoldDB" id="A0A2U3E6L5"/>
<evidence type="ECO:0000313" key="8">
    <source>
        <dbReference type="EMBL" id="PWI70114.1"/>
    </source>
</evidence>
<gene>
    <name evidence="8" type="ORF">PCL_00258</name>
    <name evidence="7" type="ORF">Purlil1_9986</name>
</gene>
<reference evidence="8 9" key="2">
    <citation type="journal article" date="2016" name="Front. Microbiol.">
        <title>Genome and transcriptome sequences reveal the specific parasitism of the nematophagous Purpureocillium lilacinum 36-1.</title>
        <authorList>
            <person name="Xie J."/>
            <person name="Li S."/>
            <person name="Mo C."/>
            <person name="Xiao X."/>
            <person name="Peng D."/>
            <person name="Wang G."/>
            <person name="Xiao Y."/>
        </authorList>
    </citation>
    <scope>NUCLEOTIDE SEQUENCE [LARGE SCALE GENOMIC DNA]</scope>
    <source>
        <strain evidence="8 9">36-1</strain>
    </source>
</reference>
<feature type="active site" description="Glycyl thioester intermediate" evidence="3">
    <location>
        <position position="233"/>
    </location>
</feature>
<evidence type="ECO:0000256" key="4">
    <source>
        <dbReference type="RuleBase" id="RU362109"/>
    </source>
</evidence>
<dbReference type="EMBL" id="JAWRVI010000048">
    <property type="protein sequence ID" value="KAK4084951.1"/>
    <property type="molecule type" value="Genomic_DNA"/>
</dbReference>
<accession>A0A2U3E6L5</accession>
<protein>
    <submittedName>
        <fullName evidence="8">Ubiquitin-conjugating enzyme E2 13</fullName>
    </submittedName>
</protein>
<dbReference type="Pfam" id="PF00179">
    <property type="entry name" value="UQ_con"/>
    <property type="match status" value="1"/>
</dbReference>
<dbReference type="SMART" id="SM00212">
    <property type="entry name" value="UBCc"/>
    <property type="match status" value="1"/>
</dbReference>
<comment type="caution">
    <text evidence="8">The sequence shown here is derived from an EMBL/GenBank/DDBJ whole genome shotgun (WGS) entry which is preliminary data.</text>
</comment>
<keyword evidence="4" id="KW-0067">ATP-binding</keyword>
<dbReference type="Proteomes" id="UP000245956">
    <property type="component" value="Unassembled WGS sequence"/>
</dbReference>
<evidence type="ECO:0000313" key="10">
    <source>
        <dbReference type="Proteomes" id="UP001287286"/>
    </source>
</evidence>
<dbReference type="SUPFAM" id="SSF54495">
    <property type="entry name" value="UBC-like"/>
    <property type="match status" value="1"/>
</dbReference>
<reference evidence="7 10" key="4">
    <citation type="journal article" date="2024" name="Microbiol. Resour. Announc.">
        <title>Genome annotations for the ascomycete fungi Trichoderma harzianum, Trichoderma aggressivum, and Purpureocillium lilacinum.</title>
        <authorList>
            <person name="Beijen E.P.W."/>
            <person name="Ohm R.A."/>
        </authorList>
    </citation>
    <scope>NUCLEOTIDE SEQUENCE [LARGE SCALE GENOMIC DNA]</scope>
    <source>
        <strain evidence="7 10">CBS 150709</strain>
    </source>
</reference>
<evidence type="ECO:0000256" key="5">
    <source>
        <dbReference type="SAM" id="MobiDB-lite"/>
    </source>
</evidence>
<dbReference type="PROSITE" id="PS50127">
    <property type="entry name" value="UBC_2"/>
    <property type="match status" value="1"/>
</dbReference>
<organism evidence="8 9">
    <name type="scientific">Purpureocillium lilacinum</name>
    <name type="common">Paecilomyces lilacinus</name>
    <dbReference type="NCBI Taxonomy" id="33203"/>
    <lineage>
        <taxon>Eukaryota</taxon>
        <taxon>Fungi</taxon>
        <taxon>Dikarya</taxon>
        <taxon>Ascomycota</taxon>
        <taxon>Pezizomycotina</taxon>
        <taxon>Sordariomycetes</taxon>
        <taxon>Hypocreomycetidae</taxon>
        <taxon>Hypocreales</taxon>
        <taxon>Ophiocordycipitaceae</taxon>
        <taxon>Purpureocillium</taxon>
    </lineage>
</organism>
<dbReference type="Proteomes" id="UP001287286">
    <property type="component" value="Unassembled WGS sequence"/>
</dbReference>
<dbReference type="EMBL" id="LCWV01000010">
    <property type="protein sequence ID" value="PWI70114.1"/>
    <property type="molecule type" value="Genomic_DNA"/>
</dbReference>
<evidence type="ECO:0000256" key="3">
    <source>
        <dbReference type="PROSITE-ProRule" id="PRU10133"/>
    </source>
</evidence>
<evidence type="ECO:0000313" key="7">
    <source>
        <dbReference type="EMBL" id="KAK4084951.1"/>
    </source>
</evidence>
<sequence length="296" mass="32242">MGLISPALAPPVRTRSRACTHRPGRKGQPHLRSRRIALHHGPESSLLNPRRRSKLHPRPHHPSTAVASLPPLHFRPRAPALRSACRPSRIPEPLYPPSVETDLAALQQRSTITGQNGSPEAHREGDGAPHGRAVCILLLSSSLVRLFGGAQAAAPGRATDEFCFAPAVSLGSAPSLTKITSATLTSRSMDPPSRRGIFKLELFLPDDYPMTPPKIRFLTKIFHPNVDKLGRICLDVLKNNWSPALQIRTILLSIQALLGAPNPDDPLAADVAKSWKEDEQAAIATAKEWTKQYAQP</sequence>
<dbReference type="InterPro" id="IPR000608">
    <property type="entry name" value="UBC"/>
</dbReference>
<dbReference type="GO" id="GO:0016740">
    <property type="term" value="F:transferase activity"/>
    <property type="evidence" value="ECO:0007669"/>
    <property type="project" value="UniProtKB-KW"/>
</dbReference>
<evidence type="ECO:0000259" key="6">
    <source>
        <dbReference type="PROSITE" id="PS50127"/>
    </source>
</evidence>
<dbReference type="PROSITE" id="PS00183">
    <property type="entry name" value="UBC_1"/>
    <property type="match status" value="1"/>
</dbReference>
<keyword evidence="2 4" id="KW-0833">Ubl conjugation pathway</keyword>